<dbReference type="OrthoDB" id="449536at2759"/>
<proteinExistence type="predicted"/>
<evidence type="ECO:0000313" key="2">
    <source>
        <dbReference type="EMBL" id="CAE7581425.1"/>
    </source>
</evidence>
<name>A0A812UVW4_SYMPI</name>
<feature type="region of interest" description="Disordered" evidence="1">
    <location>
        <begin position="267"/>
        <end position="315"/>
    </location>
</feature>
<evidence type="ECO:0000256" key="1">
    <source>
        <dbReference type="SAM" id="MobiDB-lite"/>
    </source>
</evidence>
<organism evidence="2 3">
    <name type="scientific">Symbiodinium pilosum</name>
    <name type="common">Dinoflagellate</name>
    <dbReference type="NCBI Taxonomy" id="2952"/>
    <lineage>
        <taxon>Eukaryota</taxon>
        <taxon>Sar</taxon>
        <taxon>Alveolata</taxon>
        <taxon>Dinophyceae</taxon>
        <taxon>Suessiales</taxon>
        <taxon>Symbiodiniaceae</taxon>
        <taxon>Symbiodinium</taxon>
    </lineage>
</organism>
<evidence type="ECO:0008006" key="4">
    <source>
        <dbReference type="Google" id="ProtNLM"/>
    </source>
</evidence>
<gene>
    <name evidence="2" type="ORF">SPIL2461_LOCUS15586</name>
</gene>
<dbReference type="Proteomes" id="UP000649617">
    <property type="component" value="Unassembled WGS sequence"/>
</dbReference>
<feature type="compositionally biased region" description="Polar residues" evidence="1">
    <location>
        <begin position="305"/>
        <end position="315"/>
    </location>
</feature>
<dbReference type="AlphaFoldDB" id="A0A812UVW4"/>
<keyword evidence="3" id="KW-1185">Reference proteome</keyword>
<comment type="caution">
    <text evidence="2">The sequence shown here is derived from an EMBL/GenBank/DDBJ whole genome shotgun (WGS) entry which is preliminary data.</text>
</comment>
<dbReference type="EMBL" id="CAJNIZ010038713">
    <property type="protein sequence ID" value="CAE7581425.1"/>
    <property type="molecule type" value="Genomic_DNA"/>
</dbReference>
<reference evidence="2" key="1">
    <citation type="submission" date="2021-02" db="EMBL/GenBank/DDBJ databases">
        <authorList>
            <person name="Dougan E. K."/>
            <person name="Rhodes N."/>
            <person name="Thang M."/>
            <person name="Chan C."/>
        </authorList>
    </citation>
    <scope>NUCLEOTIDE SEQUENCE</scope>
</reference>
<protein>
    <recommendedName>
        <fullName evidence="4">NACHT domain-containing protein</fullName>
    </recommendedName>
</protein>
<evidence type="ECO:0000313" key="3">
    <source>
        <dbReference type="Proteomes" id="UP000649617"/>
    </source>
</evidence>
<accession>A0A812UVW4</accession>
<sequence length="315" mass="34850">MLDGIDEAANMKLAVEEFVTKTLVLIGVPLLVTSRPEGIRKRLYSRDFVIMNLQPLSGDQQQKIIEKQLQENLFFKHLVAFSRARQAQEEAYRSSFPESSEERAALEELPAVVEEAVAPASEDIDHEVFAAVFFCAAVRLLASVGLRASSLQLPQGAESKGHAGQNQDVQKRLSIHSKKLGIIKADFVCPTASSLASLSKTLLQGFTAAIDGEPARLQVVRCQSYFRDPGPTRLRFLRYELRLRYQGLSHTAQVQIHHEECLTSFRQDSVPRVNGKSGDRQGSVPTERPNHSGKGHASQEFARLLTNTGSKQCGP</sequence>